<sequence length="82" mass="9054">MIATVLVRSTKRTRKWLELAARSSLVMIATVLVRSTKRTRKWLELAARSSLVMIATVLVRGQFPRAANASRGCSLCVDLPIG</sequence>
<reference evidence="1 2" key="1">
    <citation type="submission" date="2020-04" db="EMBL/GenBank/DDBJ databases">
        <authorList>
            <person name="Wallbank WR R."/>
            <person name="Pardo Diaz C."/>
            <person name="Kozak K."/>
            <person name="Martin S."/>
            <person name="Jiggins C."/>
            <person name="Moest M."/>
            <person name="Warren A I."/>
            <person name="Byers J.R.P. K."/>
            <person name="Montejo-Kovacevich G."/>
            <person name="Yen C E."/>
        </authorList>
    </citation>
    <scope>NUCLEOTIDE SEQUENCE [LARGE SCALE GENOMIC DNA]</scope>
</reference>
<comment type="caution">
    <text evidence="1">The sequence shown here is derived from an EMBL/GenBank/DDBJ whole genome shotgun (WGS) entry which is preliminary data.</text>
</comment>
<accession>A0A8S1A9Y0</accession>
<evidence type="ECO:0000313" key="2">
    <source>
        <dbReference type="Proteomes" id="UP000494106"/>
    </source>
</evidence>
<evidence type="ECO:0000313" key="1">
    <source>
        <dbReference type="EMBL" id="CAB3241461.1"/>
    </source>
</evidence>
<dbReference type="AlphaFoldDB" id="A0A8S1A9Y0"/>
<proteinExistence type="predicted"/>
<organism evidence="1 2">
    <name type="scientific">Arctia plantaginis</name>
    <name type="common">Wood tiger moth</name>
    <name type="synonym">Phalaena plantaginis</name>
    <dbReference type="NCBI Taxonomy" id="874455"/>
    <lineage>
        <taxon>Eukaryota</taxon>
        <taxon>Metazoa</taxon>
        <taxon>Ecdysozoa</taxon>
        <taxon>Arthropoda</taxon>
        <taxon>Hexapoda</taxon>
        <taxon>Insecta</taxon>
        <taxon>Pterygota</taxon>
        <taxon>Neoptera</taxon>
        <taxon>Endopterygota</taxon>
        <taxon>Lepidoptera</taxon>
        <taxon>Glossata</taxon>
        <taxon>Ditrysia</taxon>
        <taxon>Noctuoidea</taxon>
        <taxon>Erebidae</taxon>
        <taxon>Arctiinae</taxon>
        <taxon>Arctia</taxon>
    </lineage>
</organism>
<dbReference type="Proteomes" id="UP000494106">
    <property type="component" value="Unassembled WGS sequence"/>
</dbReference>
<gene>
    <name evidence="1" type="ORF">APLA_LOCUS8637</name>
</gene>
<dbReference type="EMBL" id="CADEBC010000510">
    <property type="protein sequence ID" value="CAB3241461.1"/>
    <property type="molecule type" value="Genomic_DNA"/>
</dbReference>
<keyword evidence="2" id="KW-1185">Reference proteome</keyword>
<protein>
    <submittedName>
        <fullName evidence="1">Uncharacterized protein</fullName>
    </submittedName>
</protein>
<name>A0A8S1A9Y0_ARCPL</name>